<comment type="subcellular location">
    <subcellularLocation>
        <location evidence="1">Membrane</location>
    </subcellularLocation>
</comment>
<dbReference type="PANTHER" id="PTHR21266">
    <property type="entry name" value="IRON-SULFUR DOMAIN CONTAINING PROTEIN"/>
    <property type="match status" value="1"/>
</dbReference>
<comment type="caution">
    <text evidence="12">The sequence shown here is derived from an EMBL/GenBank/DDBJ whole genome shotgun (WGS) entry which is preliminary data.</text>
</comment>
<evidence type="ECO:0000259" key="11">
    <source>
        <dbReference type="PROSITE" id="PS51296"/>
    </source>
</evidence>
<gene>
    <name evidence="12" type="ORF">WJX74_003218</name>
</gene>
<evidence type="ECO:0000256" key="7">
    <source>
        <dbReference type="ARBA" id="ARBA00023004"/>
    </source>
</evidence>
<keyword evidence="6" id="KW-0560">Oxidoreductase</keyword>
<name>A0AAW1S2M4_9CHLO</name>
<evidence type="ECO:0000256" key="4">
    <source>
        <dbReference type="ARBA" id="ARBA00022723"/>
    </source>
</evidence>
<keyword evidence="9" id="KW-0472">Membrane</keyword>
<feature type="domain" description="Rieske" evidence="11">
    <location>
        <begin position="125"/>
        <end position="234"/>
    </location>
</feature>
<accession>A0AAW1S2M4</accession>
<reference evidence="12 13" key="1">
    <citation type="journal article" date="2024" name="Nat. Commun.">
        <title>Phylogenomics reveals the evolutionary origins of lichenization in chlorophyte algae.</title>
        <authorList>
            <person name="Puginier C."/>
            <person name="Libourel C."/>
            <person name="Otte J."/>
            <person name="Skaloud P."/>
            <person name="Haon M."/>
            <person name="Grisel S."/>
            <person name="Petersen M."/>
            <person name="Berrin J.G."/>
            <person name="Delaux P.M."/>
            <person name="Dal Grande F."/>
            <person name="Keller J."/>
        </authorList>
    </citation>
    <scope>NUCLEOTIDE SEQUENCE [LARGE SCALE GENOMIC DNA]</scope>
    <source>
        <strain evidence="12 13">SAG 2145</strain>
    </source>
</reference>
<dbReference type="GO" id="GO:0016491">
    <property type="term" value="F:oxidoreductase activity"/>
    <property type="evidence" value="ECO:0007669"/>
    <property type="project" value="UniProtKB-KW"/>
</dbReference>
<evidence type="ECO:0000256" key="6">
    <source>
        <dbReference type="ARBA" id="ARBA00023002"/>
    </source>
</evidence>
<dbReference type="InterPro" id="IPR036922">
    <property type="entry name" value="Rieske_2Fe-2S_sf"/>
</dbReference>
<dbReference type="Gene3D" id="3.90.380.10">
    <property type="entry name" value="Naphthalene 1,2-dioxygenase Alpha Subunit, Chain A, domain 1"/>
    <property type="match status" value="1"/>
</dbReference>
<keyword evidence="4" id="KW-0479">Metal-binding</keyword>
<dbReference type="PROSITE" id="PS51296">
    <property type="entry name" value="RIESKE"/>
    <property type="match status" value="1"/>
</dbReference>
<evidence type="ECO:0000256" key="10">
    <source>
        <dbReference type="SAM" id="MobiDB-lite"/>
    </source>
</evidence>
<evidence type="ECO:0000313" key="12">
    <source>
        <dbReference type="EMBL" id="KAK9840097.1"/>
    </source>
</evidence>
<dbReference type="GO" id="GO:0046872">
    <property type="term" value="F:metal ion binding"/>
    <property type="evidence" value="ECO:0007669"/>
    <property type="project" value="UniProtKB-KW"/>
</dbReference>
<keyword evidence="8" id="KW-0411">Iron-sulfur</keyword>
<keyword evidence="2" id="KW-0812">Transmembrane</keyword>
<dbReference type="GO" id="GO:0051537">
    <property type="term" value="F:2 iron, 2 sulfur cluster binding"/>
    <property type="evidence" value="ECO:0007669"/>
    <property type="project" value="UniProtKB-KW"/>
</dbReference>
<organism evidence="12 13">
    <name type="scientific">Apatococcus lobatus</name>
    <dbReference type="NCBI Taxonomy" id="904363"/>
    <lineage>
        <taxon>Eukaryota</taxon>
        <taxon>Viridiplantae</taxon>
        <taxon>Chlorophyta</taxon>
        <taxon>core chlorophytes</taxon>
        <taxon>Trebouxiophyceae</taxon>
        <taxon>Chlorellales</taxon>
        <taxon>Chlorellaceae</taxon>
        <taxon>Apatococcus</taxon>
    </lineage>
</organism>
<evidence type="ECO:0000256" key="1">
    <source>
        <dbReference type="ARBA" id="ARBA00004370"/>
    </source>
</evidence>
<dbReference type="Gene3D" id="2.102.10.10">
    <property type="entry name" value="Rieske [2Fe-2S] iron-sulphur domain"/>
    <property type="match status" value="1"/>
</dbReference>
<dbReference type="InterPro" id="IPR050584">
    <property type="entry name" value="Cholesterol_7-desaturase"/>
</dbReference>
<evidence type="ECO:0000256" key="8">
    <source>
        <dbReference type="ARBA" id="ARBA00023014"/>
    </source>
</evidence>
<dbReference type="GO" id="GO:0005737">
    <property type="term" value="C:cytoplasm"/>
    <property type="evidence" value="ECO:0007669"/>
    <property type="project" value="TreeGrafter"/>
</dbReference>
<dbReference type="Pfam" id="PF00355">
    <property type="entry name" value="Rieske"/>
    <property type="match status" value="1"/>
</dbReference>
<dbReference type="InterPro" id="IPR017941">
    <property type="entry name" value="Rieske_2Fe-2S"/>
</dbReference>
<keyword evidence="13" id="KW-1185">Reference proteome</keyword>
<evidence type="ECO:0000256" key="3">
    <source>
        <dbReference type="ARBA" id="ARBA00022714"/>
    </source>
</evidence>
<dbReference type="SUPFAM" id="SSF50022">
    <property type="entry name" value="ISP domain"/>
    <property type="match status" value="1"/>
</dbReference>
<dbReference type="AlphaFoldDB" id="A0AAW1S2M4"/>
<evidence type="ECO:0000256" key="2">
    <source>
        <dbReference type="ARBA" id="ARBA00022692"/>
    </source>
</evidence>
<dbReference type="Proteomes" id="UP001438707">
    <property type="component" value="Unassembled WGS sequence"/>
</dbReference>
<evidence type="ECO:0000313" key="13">
    <source>
        <dbReference type="Proteomes" id="UP001438707"/>
    </source>
</evidence>
<keyword evidence="3" id="KW-0001">2Fe-2S</keyword>
<keyword evidence="7" id="KW-0408">Iron</keyword>
<dbReference type="SUPFAM" id="SSF55961">
    <property type="entry name" value="Bet v1-like"/>
    <property type="match status" value="1"/>
</dbReference>
<dbReference type="PANTHER" id="PTHR21266:SF32">
    <property type="entry name" value="CHOLESTEROL 7-DESATURASE NVD"/>
    <property type="match status" value="1"/>
</dbReference>
<evidence type="ECO:0000256" key="5">
    <source>
        <dbReference type="ARBA" id="ARBA00022989"/>
    </source>
</evidence>
<dbReference type="EMBL" id="JALJOS010000004">
    <property type="protein sequence ID" value="KAK9840097.1"/>
    <property type="molecule type" value="Genomic_DNA"/>
</dbReference>
<sequence length="583" mass="64814">MLTSLPISIAGSTLHQGCSWISSVQDRTFFPMCSVKAQCQGRPCLKLQSDVRISPGRADLCKTLRGSKTVPVERRSASIYATVAPPQSVATSPPKSRENSLPTFDTEPASSQLAPDNFVWEKNWYPLFALDDIDPSKPHPAMVLGKELVVFCDTEGSWHCLQDKCPHRLAPLSEGRVMDGMLMCSYHGWKVRPDGKIGSIPQAGMDVVPLDSPIQRRACTQSYPVQAAHGLLWIWPDAAPEAFIESAASPVAMCPDVTPMQPGDLSVDLGRFYVRDMPLPFDILVENIHDQSHVPFAHHGVASSRNTPWATHFQIDRLGPAERFRNKGHAFDLEWSPDGRNKPYKQRVSFCPPGYVEFYTPRPKGFTVLYNWIVPVDAHSCRLITHTVDTQPLPGFVKWLVALRPRWVDHLVLSAVFDGDLAYLVKAAWNVKQQEDGGEKWNKYYFMPANADKSTVAWRKWLAEVGRGGPWSPQQVLQQLPQRPHHRDILDRFEQHTKSCASCSKALRTVRKGQPAAKVLAGIIGAAWLAANSAILNSSGLAELPLWQTGLSAASVLGLLAISKAMHTLETRLTYTDYIHADH</sequence>
<proteinExistence type="predicted"/>
<keyword evidence="5" id="KW-1133">Transmembrane helix</keyword>
<protein>
    <recommendedName>
        <fullName evidence="11">Rieske domain-containing protein</fullName>
    </recommendedName>
</protein>
<feature type="compositionally biased region" description="Polar residues" evidence="10">
    <location>
        <begin position="88"/>
        <end position="110"/>
    </location>
</feature>
<feature type="region of interest" description="Disordered" evidence="10">
    <location>
        <begin position="84"/>
        <end position="110"/>
    </location>
</feature>
<evidence type="ECO:0000256" key="9">
    <source>
        <dbReference type="ARBA" id="ARBA00023136"/>
    </source>
</evidence>
<dbReference type="GO" id="GO:0016020">
    <property type="term" value="C:membrane"/>
    <property type="evidence" value="ECO:0007669"/>
    <property type="project" value="UniProtKB-SubCell"/>
</dbReference>